<name>A0A8J6LEA1_TENMO</name>
<evidence type="ECO:0000313" key="2">
    <source>
        <dbReference type="Proteomes" id="UP000719412"/>
    </source>
</evidence>
<dbReference type="AlphaFoldDB" id="A0A8J6LEA1"/>
<gene>
    <name evidence="1" type="ORF">GEV33_004656</name>
</gene>
<accession>A0A8J6LEA1</accession>
<evidence type="ECO:0000313" key="1">
    <source>
        <dbReference type="EMBL" id="KAH0818135.1"/>
    </source>
</evidence>
<dbReference type="Proteomes" id="UP000719412">
    <property type="component" value="Unassembled WGS sequence"/>
</dbReference>
<reference evidence="1" key="1">
    <citation type="journal article" date="2020" name="J Insects Food Feed">
        <title>The yellow mealworm (Tenebrio molitor) genome: a resource for the emerging insects as food and feed industry.</title>
        <authorList>
            <person name="Eriksson T."/>
            <person name="Andere A."/>
            <person name="Kelstrup H."/>
            <person name="Emery V."/>
            <person name="Picard C."/>
        </authorList>
    </citation>
    <scope>NUCLEOTIDE SEQUENCE</scope>
    <source>
        <strain evidence="1">Stoneville</strain>
        <tissue evidence="1">Whole head</tissue>
    </source>
</reference>
<dbReference type="EMBL" id="JABDTM020018325">
    <property type="protein sequence ID" value="KAH0818135.1"/>
    <property type="molecule type" value="Genomic_DNA"/>
</dbReference>
<keyword evidence="2" id="KW-1185">Reference proteome</keyword>
<organism evidence="1 2">
    <name type="scientific">Tenebrio molitor</name>
    <name type="common">Yellow mealworm beetle</name>
    <dbReference type="NCBI Taxonomy" id="7067"/>
    <lineage>
        <taxon>Eukaryota</taxon>
        <taxon>Metazoa</taxon>
        <taxon>Ecdysozoa</taxon>
        <taxon>Arthropoda</taxon>
        <taxon>Hexapoda</taxon>
        <taxon>Insecta</taxon>
        <taxon>Pterygota</taxon>
        <taxon>Neoptera</taxon>
        <taxon>Endopterygota</taxon>
        <taxon>Coleoptera</taxon>
        <taxon>Polyphaga</taxon>
        <taxon>Cucujiformia</taxon>
        <taxon>Tenebrionidae</taxon>
        <taxon>Tenebrio</taxon>
    </lineage>
</organism>
<comment type="caution">
    <text evidence="1">The sequence shown here is derived from an EMBL/GenBank/DDBJ whole genome shotgun (WGS) entry which is preliminary data.</text>
</comment>
<proteinExistence type="predicted"/>
<reference evidence="1" key="2">
    <citation type="submission" date="2021-08" db="EMBL/GenBank/DDBJ databases">
        <authorList>
            <person name="Eriksson T."/>
        </authorList>
    </citation>
    <scope>NUCLEOTIDE SEQUENCE</scope>
    <source>
        <strain evidence="1">Stoneville</strain>
        <tissue evidence="1">Whole head</tissue>
    </source>
</reference>
<protein>
    <submittedName>
        <fullName evidence="1">Uncharacterized protein</fullName>
    </submittedName>
</protein>
<sequence>MFAVRPTLIGDVLSKSTSFVSTRAKLIKSSEIEEVTEEKQDERKNQVMLLSTYHRFQARAPAKPARKCPKDMTKDPADTIAGMFIEWVLWWSRSCSTRLTKRCSSRNSSVEFHEVVSSVWFVAILLTTRVPIRADVTPKATNMMLRPRTMEEEYLRSEGYKSLGFGLERILIL</sequence>